<dbReference type="InterPro" id="IPR011047">
    <property type="entry name" value="Quinoprotein_ADH-like_sf"/>
</dbReference>
<dbReference type="PROSITE" id="PS51257">
    <property type="entry name" value="PROKAR_LIPOPROTEIN"/>
    <property type="match status" value="1"/>
</dbReference>
<organism evidence="3">
    <name type="scientific">marine sediment metagenome</name>
    <dbReference type="NCBI Taxonomy" id="412755"/>
    <lineage>
        <taxon>unclassified sequences</taxon>
        <taxon>metagenomes</taxon>
        <taxon>ecological metagenomes</taxon>
    </lineage>
</organism>
<dbReference type="Gene3D" id="2.40.10.480">
    <property type="match status" value="1"/>
</dbReference>
<comment type="caution">
    <text evidence="3">The sequence shown here is derived from an EMBL/GenBank/DDBJ whole genome shotgun (WGS) entry which is preliminary data.</text>
</comment>
<evidence type="ECO:0000259" key="2">
    <source>
        <dbReference type="Pfam" id="PF13570"/>
    </source>
</evidence>
<dbReference type="Gene3D" id="2.40.128.630">
    <property type="match status" value="1"/>
</dbReference>
<reference evidence="3" key="1">
    <citation type="journal article" date="2015" name="Nature">
        <title>Complex archaea that bridge the gap between prokaryotes and eukaryotes.</title>
        <authorList>
            <person name="Spang A."/>
            <person name="Saw J.H."/>
            <person name="Jorgensen S.L."/>
            <person name="Zaremba-Niedzwiedzka K."/>
            <person name="Martijn J."/>
            <person name="Lind A.E."/>
            <person name="van Eijk R."/>
            <person name="Schleper C."/>
            <person name="Guy L."/>
            <person name="Ettema T.J."/>
        </authorList>
    </citation>
    <scope>NUCLEOTIDE SEQUENCE</scope>
</reference>
<dbReference type="InterPro" id="IPR015943">
    <property type="entry name" value="WD40/YVTN_repeat-like_dom_sf"/>
</dbReference>
<dbReference type="InterPro" id="IPR002372">
    <property type="entry name" value="PQQ_rpt_dom"/>
</dbReference>
<sequence>MRKYRYIVFLFLFSVLLIACSKKEVAKRIIDVEKVSWPIFRGDSRLSGVAADELPEELTLLWSFKTESWIISSPVMGFGRVYIGSSDGKVYSINLIDGSKVWEFDTGDDIEASPLLLDGAIYVGNLSGEFFSLDAHTGQVRWKYKCQNSIYGSANWVRDPDNKKLLILVGSYDNRLYCLEAATGKLNWSYETDNYINGTPATDGVHVVFGGCDELLHILSISDGTKAGEVWAGSYIPASAAFVENRAYLGHYDNKLVCIDTDEKKIVWEYEDKDHPDAFFSSPAVGKDRVLIGSRDGYLHCVNRKNGEKIWAWQSRDDIDSSPVISGNKVVVASMDGRLYVVDLKDGKEIWSYEIGAAIFGCPAVAGGFIVIGADDGRIYAFGEKL</sequence>
<gene>
    <name evidence="3" type="ORF">LCGC14_0788380</name>
</gene>
<dbReference type="SUPFAM" id="SSF50998">
    <property type="entry name" value="Quinoprotein alcohol dehydrogenase-like"/>
    <property type="match status" value="2"/>
</dbReference>
<dbReference type="Pfam" id="PF13360">
    <property type="entry name" value="PQQ_2"/>
    <property type="match status" value="1"/>
</dbReference>
<feature type="domain" description="Pyrrolo-quinoline quinone repeat" evidence="1">
    <location>
        <begin position="60"/>
        <end position="146"/>
    </location>
</feature>
<dbReference type="Pfam" id="PF13570">
    <property type="entry name" value="Beta-prop_ACSF4"/>
    <property type="match status" value="1"/>
</dbReference>
<dbReference type="AlphaFoldDB" id="A0A0F9QD62"/>
<proteinExistence type="predicted"/>
<evidence type="ECO:0000259" key="1">
    <source>
        <dbReference type="Pfam" id="PF13360"/>
    </source>
</evidence>
<name>A0A0F9QD62_9ZZZZ</name>
<dbReference type="PANTHER" id="PTHR34512">
    <property type="entry name" value="CELL SURFACE PROTEIN"/>
    <property type="match status" value="1"/>
</dbReference>
<dbReference type="InterPro" id="IPR018391">
    <property type="entry name" value="PQQ_b-propeller_rpt"/>
</dbReference>
<accession>A0A0F9QD62</accession>
<dbReference type="PANTHER" id="PTHR34512:SF30">
    <property type="entry name" value="OUTER MEMBRANE PROTEIN ASSEMBLY FACTOR BAMB"/>
    <property type="match status" value="1"/>
</dbReference>
<dbReference type="SMART" id="SM00564">
    <property type="entry name" value="PQQ"/>
    <property type="match status" value="6"/>
</dbReference>
<dbReference type="Gene3D" id="2.130.10.10">
    <property type="entry name" value="YVTN repeat-like/Quinoprotein amine dehydrogenase"/>
    <property type="match status" value="1"/>
</dbReference>
<feature type="domain" description="Pyrrolo-quinoline quinone repeat" evidence="2">
    <location>
        <begin position="161"/>
        <end position="381"/>
    </location>
</feature>
<protein>
    <recommendedName>
        <fullName evidence="1 2">Pyrrolo-quinoline quinone repeat domain-containing protein</fullName>
    </recommendedName>
</protein>
<dbReference type="EMBL" id="LAZR01002073">
    <property type="protein sequence ID" value="KKN34967.1"/>
    <property type="molecule type" value="Genomic_DNA"/>
</dbReference>
<evidence type="ECO:0000313" key="3">
    <source>
        <dbReference type="EMBL" id="KKN34967.1"/>
    </source>
</evidence>